<evidence type="ECO:0000313" key="1">
    <source>
        <dbReference type="Proteomes" id="UP000492821"/>
    </source>
</evidence>
<reference evidence="1" key="1">
    <citation type="journal article" date="2013" name="Genetics">
        <title>The draft genome and transcriptome of Panagrellus redivivus are shaped by the harsh demands of a free-living lifestyle.</title>
        <authorList>
            <person name="Srinivasan J."/>
            <person name="Dillman A.R."/>
            <person name="Macchietto M.G."/>
            <person name="Heikkinen L."/>
            <person name="Lakso M."/>
            <person name="Fracchia K.M."/>
            <person name="Antoshechkin I."/>
            <person name="Mortazavi A."/>
            <person name="Wong G."/>
            <person name="Sternberg P.W."/>
        </authorList>
    </citation>
    <scope>NUCLEOTIDE SEQUENCE [LARGE SCALE GENOMIC DNA]</scope>
    <source>
        <strain evidence="1">MT8872</strain>
    </source>
</reference>
<organism evidence="1 2">
    <name type="scientific">Panagrellus redivivus</name>
    <name type="common">Microworm</name>
    <dbReference type="NCBI Taxonomy" id="6233"/>
    <lineage>
        <taxon>Eukaryota</taxon>
        <taxon>Metazoa</taxon>
        <taxon>Ecdysozoa</taxon>
        <taxon>Nematoda</taxon>
        <taxon>Chromadorea</taxon>
        <taxon>Rhabditida</taxon>
        <taxon>Tylenchina</taxon>
        <taxon>Panagrolaimomorpha</taxon>
        <taxon>Panagrolaimoidea</taxon>
        <taxon>Panagrolaimidae</taxon>
        <taxon>Panagrellus</taxon>
    </lineage>
</organism>
<dbReference type="Proteomes" id="UP000492821">
    <property type="component" value="Unassembled WGS sequence"/>
</dbReference>
<name>A0A7E4ZTZ2_PANRE</name>
<dbReference type="WBParaSite" id="Pan_g1717.t1">
    <property type="protein sequence ID" value="Pan_g1717.t1"/>
    <property type="gene ID" value="Pan_g1717"/>
</dbReference>
<proteinExistence type="predicted"/>
<evidence type="ECO:0000313" key="2">
    <source>
        <dbReference type="WBParaSite" id="Pan_g1717.t1"/>
    </source>
</evidence>
<protein>
    <submittedName>
        <fullName evidence="2">Recep_L_domain domain-containing protein</fullName>
    </submittedName>
</protein>
<reference evidence="2" key="2">
    <citation type="submission" date="2020-10" db="UniProtKB">
        <authorList>
            <consortium name="WormBaseParasite"/>
        </authorList>
    </citation>
    <scope>IDENTIFICATION</scope>
</reference>
<dbReference type="AlphaFoldDB" id="A0A7E4ZTZ2"/>
<sequence>MPYPIAKLPYGLRRRLAELATSIERYEIQIAAGNPSICPPKLQSVLINKTRVELSFNHDNEGEDEEDNDDKNGYSAEANLLIAGEHRIIVVNNRLDFHGATVKDLTSDAFDRFLLRPSINLILTECDTSETFIKKLAEYKNSVELFSAPYKTELLHFQDYFYVFHKRYLAMLLQGISAGNYIFVVA</sequence>
<keyword evidence="1" id="KW-1185">Reference proteome</keyword>
<accession>A0A7E4ZTZ2</accession>